<comment type="caution">
    <text evidence="2">The sequence shown here is derived from an EMBL/GenBank/DDBJ whole genome shotgun (WGS) entry which is preliminary data.</text>
</comment>
<protein>
    <submittedName>
        <fullName evidence="2">Uncharacterized protein</fullName>
    </submittedName>
</protein>
<reference evidence="2" key="1">
    <citation type="submission" date="2020-11" db="EMBL/GenBank/DDBJ databases">
        <authorList>
            <consortium name="DOE Joint Genome Institute"/>
            <person name="Ahrendt S."/>
            <person name="Riley R."/>
            <person name="Andreopoulos W."/>
            <person name="LaButti K."/>
            <person name="Pangilinan J."/>
            <person name="Ruiz-duenas F.J."/>
            <person name="Barrasa J.M."/>
            <person name="Sanchez-Garcia M."/>
            <person name="Camarero S."/>
            <person name="Miyauchi S."/>
            <person name="Serrano A."/>
            <person name="Linde D."/>
            <person name="Babiker R."/>
            <person name="Drula E."/>
            <person name="Ayuso-Fernandez I."/>
            <person name="Pacheco R."/>
            <person name="Padilla G."/>
            <person name="Ferreira P."/>
            <person name="Barriuso J."/>
            <person name="Kellner H."/>
            <person name="Castanera R."/>
            <person name="Alfaro M."/>
            <person name="Ramirez L."/>
            <person name="Pisabarro A.G."/>
            <person name="Kuo A."/>
            <person name="Tritt A."/>
            <person name="Lipzen A."/>
            <person name="He G."/>
            <person name="Yan M."/>
            <person name="Ng V."/>
            <person name="Cullen D."/>
            <person name="Martin F."/>
            <person name="Rosso M.-N."/>
            <person name="Henrissat B."/>
            <person name="Hibbett D."/>
            <person name="Martinez A.T."/>
            <person name="Grigoriev I.V."/>
        </authorList>
    </citation>
    <scope>NUCLEOTIDE SEQUENCE</scope>
    <source>
        <strain evidence="2">AH 44721</strain>
    </source>
</reference>
<proteinExistence type="predicted"/>
<feature type="compositionally biased region" description="Acidic residues" evidence="1">
    <location>
        <begin position="366"/>
        <end position="398"/>
    </location>
</feature>
<dbReference type="EMBL" id="JADNYJ010000043">
    <property type="protein sequence ID" value="KAF8901207.1"/>
    <property type="molecule type" value="Genomic_DNA"/>
</dbReference>
<dbReference type="Proteomes" id="UP000724874">
    <property type="component" value="Unassembled WGS sequence"/>
</dbReference>
<evidence type="ECO:0000256" key="1">
    <source>
        <dbReference type="SAM" id="MobiDB-lite"/>
    </source>
</evidence>
<dbReference type="OrthoDB" id="3271023at2759"/>
<gene>
    <name evidence="2" type="ORF">CPB84DRAFT_986273</name>
</gene>
<keyword evidence="3" id="KW-1185">Reference proteome</keyword>
<evidence type="ECO:0000313" key="2">
    <source>
        <dbReference type="EMBL" id="KAF8901207.1"/>
    </source>
</evidence>
<organism evidence="2 3">
    <name type="scientific">Gymnopilus junonius</name>
    <name type="common">Spectacular rustgill mushroom</name>
    <name type="synonym">Gymnopilus spectabilis subsp. junonius</name>
    <dbReference type="NCBI Taxonomy" id="109634"/>
    <lineage>
        <taxon>Eukaryota</taxon>
        <taxon>Fungi</taxon>
        <taxon>Dikarya</taxon>
        <taxon>Basidiomycota</taxon>
        <taxon>Agaricomycotina</taxon>
        <taxon>Agaricomycetes</taxon>
        <taxon>Agaricomycetidae</taxon>
        <taxon>Agaricales</taxon>
        <taxon>Agaricineae</taxon>
        <taxon>Hymenogastraceae</taxon>
        <taxon>Gymnopilus</taxon>
    </lineage>
</organism>
<dbReference type="AlphaFoldDB" id="A0A9P5NPJ1"/>
<evidence type="ECO:0000313" key="3">
    <source>
        <dbReference type="Proteomes" id="UP000724874"/>
    </source>
</evidence>
<feature type="region of interest" description="Disordered" evidence="1">
    <location>
        <begin position="164"/>
        <end position="188"/>
    </location>
</feature>
<sequence>MQDVLNLHIILHFQSFNMKSFRYGFATYMLGKVSPAHLKYLMGHQPGSNLAKTVYQVPDRQVDVSAIRFNAQEDTTLSEHHSSVSWKKASTDTLDVDLEQLIKNGGNLKELIETFKVAEARVSAKYGCSSKEVPEKAEKDVIVEEASEASLDVLVGYAEASSNISPAVSSRPSSRMSTTSDSRSRSASVSSDMSIVSVVEDSAIDPVLLQATSPPAASSADELAALPCPELDALISEQLGKLSLSHPFQEAILADNNNPRYLFFAHLLAMMKSDDLQNNGICPFCFSDETLDEALQVRCWAEKFSYHYWKCEDRNTKDHWRCPVCADMVKCASKGPDKETVLADLDIHRNACYQAALVEMKLVNVDEPDQQEQREDETEVEKDGEDEQQDEEEQYEESQDSKGKACVDNNVTQHQQRRVWPRLQKAVRSDQARQRCPCASSHLLPNLFLQARGNQKTQIPASG</sequence>
<accession>A0A9P5NPJ1</accession>
<feature type="region of interest" description="Disordered" evidence="1">
    <location>
        <begin position="364"/>
        <end position="436"/>
    </location>
</feature>
<name>A0A9P5NPJ1_GYMJU</name>